<keyword evidence="6" id="KW-0479">Metal-binding</keyword>
<comment type="cofactor">
    <cofactor evidence="1">
        <name>heme</name>
        <dbReference type="ChEBI" id="CHEBI:30413"/>
    </cofactor>
</comment>
<dbReference type="GO" id="GO:0005506">
    <property type="term" value="F:iron ion binding"/>
    <property type="evidence" value="ECO:0007669"/>
    <property type="project" value="InterPro"/>
</dbReference>
<sequence length="265" mass="30354">MHMQLGELCCIMVSSPEMAKEVMNTHDIIFSNRPYVLAADVITYGSKGMTFSPQGTYWRQMRKICTMELLAPKHVDSFRSIREQELTIFVKEISLSEGSPINHSEKISSLAYVLISRIAFGIKSKDQQAYREFMKGVTDTGLVLRRSIDHGMDRILENIVRDHREKNLDTKAVGEENGEDLVDVLLRLQRNGDHQHPMSDCCQSNDIFSAGSDTSSTIMIWVMSELVKNPRVMEKVQIEVRRVFDRKGYVDETSIQEVKYLRSVI</sequence>
<evidence type="ECO:0000256" key="1">
    <source>
        <dbReference type="ARBA" id="ARBA00001971"/>
    </source>
</evidence>
<dbReference type="InterPro" id="IPR001128">
    <property type="entry name" value="Cyt_P450"/>
</dbReference>
<dbReference type="AlphaFoldDB" id="A0A445H005"/>
<dbReference type="GO" id="GO:0016020">
    <property type="term" value="C:membrane"/>
    <property type="evidence" value="ECO:0007669"/>
    <property type="project" value="UniProtKB-SubCell"/>
</dbReference>
<evidence type="ECO:0000256" key="3">
    <source>
        <dbReference type="ARBA" id="ARBA00010617"/>
    </source>
</evidence>
<dbReference type="Gene3D" id="1.10.630.10">
    <property type="entry name" value="Cytochrome P450"/>
    <property type="match status" value="1"/>
</dbReference>
<dbReference type="PANTHER" id="PTHR47953:SF19">
    <property type="entry name" value="OS06G0641600 PROTEIN"/>
    <property type="match status" value="1"/>
</dbReference>
<keyword evidence="8" id="KW-0560">Oxidoreductase</keyword>
<keyword evidence="13" id="KW-1185">Reference proteome</keyword>
<keyword evidence="5" id="KW-0812">Transmembrane</keyword>
<proteinExistence type="inferred from homology"/>
<evidence type="ECO:0000256" key="11">
    <source>
        <dbReference type="ARBA" id="ARBA00023136"/>
    </source>
</evidence>
<evidence type="ECO:0000256" key="5">
    <source>
        <dbReference type="ARBA" id="ARBA00022692"/>
    </source>
</evidence>
<dbReference type="PRINTS" id="PR00463">
    <property type="entry name" value="EP450I"/>
</dbReference>
<evidence type="ECO:0000313" key="12">
    <source>
        <dbReference type="EMBL" id="RZB66945.1"/>
    </source>
</evidence>
<evidence type="ECO:0000256" key="7">
    <source>
        <dbReference type="ARBA" id="ARBA00022989"/>
    </source>
</evidence>
<evidence type="ECO:0000256" key="10">
    <source>
        <dbReference type="ARBA" id="ARBA00023033"/>
    </source>
</evidence>
<protein>
    <submittedName>
        <fullName evidence="12">Tabersonine 16-hydroxylase 1</fullName>
    </submittedName>
</protein>
<keyword evidence="10" id="KW-0503">Monooxygenase</keyword>
<dbReference type="InterPro" id="IPR002401">
    <property type="entry name" value="Cyt_P450_E_grp-I"/>
</dbReference>
<organism evidence="12 13">
    <name type="scientific">Glycine soja</name>
    <name type="common">Wild soybean</name>
    <dbReference type="NCBI Taxonomy" id="3848"/>
    <lineage>
        <taxon>Eukaryota</taxon>
        <taxon>Viridiplantae</taxon>
        <taxon>Streptophyta</taxon>
        <taxon>Embryophyta</taxon>
        <taxon>Tracheophyta</taxon>
        <taxon>Spermatophyta</taxon>
        <taxon>Magnoliopsida</taxon>
        <taxon>eudicotyledons</taxon>
        <taxon>Gunneridae</taxon>
        <taxon>Pentapetalae</taxon>
        <taxon>rosids</taxon>
        <taxon>fabids</taxon>
        <taxon>Fabales</taxon>
        <taxon>Fabaceae</taxon>
        <taxon>Papilionoideae</taxon>
        <taxon>50 kb inversion clade</taxon>
        <taxon>NPAAA clade</taxon>
        <taxon>indigoferoid/millettioid clade</taxon>
        <taxon>Phaseoleae</taxon>
        <taxon>Glycine</taxon>
        <taxon>Glycine subgen. Soja</taxon>
    </lineage>
</organism>
<dbReference type="EMBL" id="QZWG01000014">
    <property type="protein sequence ID" value="RZB66945.1"/>
    <property type="molecule type" value="Genomic_DNA"/>
</dbReference>
<keyword evidence="4" id="KW-0349">Heme</keyword>
<evidence type="ECO:0000256" key="2">
    <source>
        <dbReference type="ARBA" id="ARBA00004167"/>
    </source>
</evidence>
<dbReference type="GO" id="GO:0004497">
    <property type="term" value="F:monooxygenase activity"/>
    <property type="evidence" value="ECO:0007669"/>
    <property type="project" value="UniProtKB-KW"/>
</dbReference>
<comment type="caution">
    <text evidence="12">The sequence shown here is derived from an EMBL/GenBank/DDBJ whole genome shotgun (WGS) entry which is preliminary data.</text>
</comment>
<gene>
    <name evidence="12" type="ORF">D0Y65_037382</name>
</gene>
<reference evidence="12 13" key="1">
    <citation type="submission" date="2018-09" db="EMBL/GenBank/DDBJ databases">
        <title>A high-quality reference genome of wild soybean provides a powerful tool to mine soybean genomes.</title>
        <authorList>
            <person name="Xie M."/>
            <person name="Chung C.Y.L."/>
            <person name="Li M.-W."/>
            <person name="Wong F.-L."/>
            <person name="Chan T.-F."/>
            <person name="Lam H.-M."/>
        </authorList>
    </citation>
    <scope>NUCLEOTIDE SEQUENCE [LARGE SCALE GENOMIC DNA]</scope>
    <source>
        <strain evidence="13">cv. W05</strain>
        <tissue evidence="12">Hypocotyl of etiolated seedlings</tissue>
    </source>
</reference>
<accession>A0A445H005</accession>
<evidence type="ECO:0000313" key="13">
    <source>
        <dbReference type="Proteomes" id="UP000289340"/>
    </source>
</evidence>
<comment type="similarity">
    <text evidence="3">Belongs to the cytochrome P450 family.</text>
</comment>
<evidence type="ECO:0000256" key="4">
    <source>
        <dbReference type="ARBA" id="ARBA00022617"/>
    </source>
</evidence>
<evidence type="ECO:0000256" key="8">
    <source>
        <dbReference type="ARBA" id="ARBA00023002"/>
    </source>
</evidence>
<dbReference type="GO" id="GO:0016705">
    <property type="term" value="F:oxidoreductase activity, acting on paired donors, with incorporation or reduction of molecular oxygen"/>
    <property type="evidence" value="ECO:0007669"/>
    <property type="project" value="InterPro"/>
</dbReference>
<keyword evidence="11" id="KW-0472">Membrane</keyword>
<dbReference type="GO" id="GO:0020037">
    <property type="term" value="F:heme binding"/>
    <property type="evidence" value="ECO:0007669"/>
    <property type="project" value="InterPro"/>
</dbReference>
<evidence type="ECO:0000256" key="9">
    <source>
        <dbReference type="ARBA" id="ARBA00023004"/>
    </source>
</evidence>
<dbReference type="Pfam" id="PF00067">
    <property type="entry name" value="p450"/>
    <property type="match status" value="2"/>
</dbReference>
<dbReference type="SUPFAM" id="SSF48264">
    <property type="entry name" value="Cytochrome P450"/>
    <property type="match status" value="1"/>
</dbReference>
<dbReference type="Proteomes" id="UP000289340">
    <property type="component" value="Chromosome 14"/>
</dbReference>
<dbReference type="InterPro" id="IPR052306">
    <property type="entry name" value="CYP450_71D"/>
</dbReference>
<keyword evidence="9" id="KW-0408">Iron</keyword>
<comment type="subcellular location">
    <subcellularLocation>
        <location evidence="2">Membrane</location>
        <topology evidence="2">Single-pass membrane protein</topology>
    </subcellularLocation>
</comment>
<name>A0A445H005_GLYSO</name>
<dbReference type="InterPro" id="IPR036396">
    <property type="entry name" value="Cyt_P450_sf"/>
</dbReference>
<keyword evidence="7" id="KW-1133">Transmembrane helix</keyword>
<dbReference type="PANTHER" id="PTHR47953">
    <property type="entry name" value="OS08G0105600 PROTEIN"/>
    <property type="match status" value="1"/>
</dbReference>
<evidence type="ECO:0000256" key="6">
    <source>
        <dbReference type="ARBA" id="ARBA00022723"/>
    </source>
</evidence>